<dbReference type="CDD" id="cd00761">
    <property type="entry name" value="Glyco_tranf_GTA_type"/>
    <property type="match status" value="1"/>
</dbReference>
<comment type="caution">
    <text evidence="3">The sequence shown here is derived from an EMBL/GenBank/DDBJ whole genome shotgun (WGS) entry which is preliminary data.</text>
</comment>
<keyword evidence="4" id="KW-1185">Reference proteome</keyword>
<dbReference type="EMBL" id="JGZI01000008">
    <property type="protein sequence ID" value="KFI82886.1"/>
    <property type="molecule type" value="Genomic_DNA"/>
</dbReference>
<keyword evidence="3" id="KW-0328">Glycosyltransferase</keyword>
<dbReference type="PANTHER" id="PTHR22916">
    <property type="entry name" value="GLYCOSYLTRANSFERASE"/>
    <property type="match status" value="1"/>
</dbReference>
<evidence type="ECO:0000313" key="3">
    <source>
        <dbReference type="EMBL" id="KFI82886.1"/>
    </source>
</evidence>
<evidence type="ECO:0000313" key="4">
    <source>
        <dbReference type="Proteomes" id="UP000029050"/>
    </source>
</evidence>
<dbReference type="InterPro" id="IPR029044">
    <property type="entry name" value="Nucleotide-diphossugar_trans"/>
</dbReference>
<proteinExistence type="predicted"/>
<organism evidence="3 4">
    <name type="scientific">Bifidobacterium psychraerophilum</name>
    <dbReference type="NCBI Taxonomy" id="218140"/>
    <lineage>
        <taxon>Bacteria</taxon>
        <taxon>Bacillati</taxon>
        <taxon>Actinomycetota</taxon>
        <taxon>Actinomycetes</taxon>
        <taxon>Bifidobacteriales</taxon>
        <taxon>Bifidobacteriaceae</taxon>
        <taxon>Bifidobacterium</taxon>
    </lineage>
</organism>
<evidence type="ECO:0000256" key="1">
    <source>
        <dbReference type="SAM" id="Phobius"/>
    </source>
</evidence>
<dbReference type="PANTHER" id="PTHR22916:SF3">
    <property type="entry name" value="UDP-GLCNAC:BETAGAL BETA-1,3-N-ACETYLGLUCOSAMINYLTRANSFERASE-LIKE PROTEIN 1"/>
    <property type="match status" value="1"/>
</dbReference>
<dbReference type="GO" id="GO:0047238">
    <property type="term" value="F:glucuronosyl-N-acetylgalactosaminyl-proteoglycan 4-beta-N-acetylgalactosaminyltransferase activity"/>
    <property type="evidence" value="ECO:0007669"/>
    <property type="project" value="UniProtKB-EC"/>
</dbReference>
<keyword evidence="1" id="KW-1133">Transmembrane helix</keyword>
<sequence length="351" mass="39753">MTETVDHYVTHAPITLSFIVPAYNVAEYVGRCISSLLSSQAPDVEIIVVNDGSTDETGLIADEYALANPGLLKVIHQSNRGHGGAINTGMAHAGGAYIKVIDADDWVDPSSLITVLTTLREQLRQSSAVDLVVTNYVYEKQNKHFKHVVRYDNVMPTGRTLSWDDIGTFRTNQYLIMHSLIFKASVLRQSHMQLPDHMFYVDFIFSYQPLPHTSTLLYVDTNFYRYFTGRQGQSVETKTMVSRVSQLMLVNRIMTQLTPEPDSVPTGLYRYMIHYLSINCVITSTFLILSKKQENYQMKQHLWQQLENRSSIIAEDVRSATLCRLINIPGQTGRLVVRFGYRIAEAAIGFN</sequence>
<accession>A0A087CHY6</accession>
<feature type="domain" description="Glycosyltransferase 2-like" evidence="2">
    <location>
        <begin position="17"/>
        <end position="145"/>
    </location>
</feature>
<dbReference type="AlphaFoldDB" id="A0A087CHY6"/>
<keyword evidence="1" id="KW-0472">Membrane</keyword>
<feature type="transmembrane region" description="Helical" evidence="1">
    <location>
        <begin position="268"/>
        <end position="289"/>
    </location>
</feature>
<dbReference type="RefSeq" id="WP_051921609.1">
    <property type="nucleotide sequence ID" value="NZ_BAABVZ010000001.1"/>
</dbReference>
<name>A0A087CHY6_9BIFI</name>
<gene>
    <name evidence="3" type="ORF">BPSY_0677</name>
</gene>
<dbReference type="Gene3D" id="3.90.550.10">
    <property type="entry name" value="Spore Coat Polysaccharide Biosynthesis Protein SpsA, Chain A"/>
    <property type="match status" value="1"/>
</dbReference>
<dbReference type="Pfam" id="PF00535">
    <property type="entry name" value="Glycos_transf_2"/>
    <property type="match status" value="1"/>
</dbReference>
<dbReference type="InterPro" id="IPR001173">
    <property type="entry name" value="Glyco_trans_2-like"/>
</dbReference>
<evidence type="ECO:0000259" key="2">
    <source>
        <dbReference type="Pfam" id="PF00535"/>
    </source>
</evidence>
<dbReference type="GeneID" id="98299888"/>
<dbReference type="STRING" id="218140.BPSY_0677"/>
<dbReference type="GO" id="GO:0050510">
    <property type="term" value="F:N-acetylgalactosaminyl-proteoglycan 3-beta-glucuronosyltransferase activity"/>
    <property type="evidence" value="ECO:0007669"/>
    <property type="project" value="UniProtKB-EC"/>
</dbReference>
<reference evidence="3 4" key="1">
    <citation type="submission" date="2014-03" db="EMBL/GenBank/DDBJ databases">
        <title>Genomics of Bifidobacteria.</title>
        <authorList>
            <person name="Ventura M."/>
            <person name="Milani C."/>
            <person name="Lugli G.A."/>
        </authorList>
    </citation>
    <scope>NUCLEOTIDE SEQUENCE [LARGE SCALE GENOMIC DNA]</scope>
    <source>
        <strain evidence="3 4">LMG 21775</strain>
    </source>
</reference>
<protein>
    <submittedName>
        <fullName evidence="3">Glycosyl transferase family 2</fullName>
        <ecNumber evidence="3">2.4.1.175</ecNumber>
        <ecNumber evidence="3">2.4.1.226</ecNumber>
    </submittedName>
</protein>
<keyword evidence="1" id="KW-0812">Transmembrane</keyword>
<dbReference type="EC" id="2.4.1.226" evidence="3"/>
<dbReference type="SUPFAM" id="SSF53448">
    <property type="entry name" value="Nucleotide-diphospho-sugar transferases"/>
    <property type="match status" value="1"/>
</dbReference>
<dbReference type="eggNOG" id="COG0463">
    <property type="taxonomic scope" value="Bacteria"/>
</dbReference>
<keyword evidence="3" id="KW-0808">Transferase</keyword>
<dbReference type="EC" id="2.4.1.175" evidence="3"/>
<dbReference type="OrthoDB" id="396512at2"/>
<dbReference type="Proteomes" id="UP000029050">
    <property type="component" value="Unassembled WGS sequence"/>
</dbReference>